<evidence type="ECO:0000313" key="2">
    <source>
        <dbReference type="EMBL" id="MFC1573075.1"/>
    </source>
</evidence>
<keyword evidence="3" id="KW-1185">Reference proteome</keyword>
<evidence type="ECO:0000256" key="1">
    <source>
        <dbReference type="SAM" id="SignalP"/>
    </source>
</evidence>
<accession>A0ABV6YL59</accession>
<feature type="signal peptide" evidence="1">
    <location>
        <begin position="1"/>
        <end position="22"/>
    </location>
</feature>
<dbReference type="EMBL" id="JBHPKH010000071">
    <property type="protein sequence ID" value="MFC1573075.1"/>
    <property type="molecule type" value="Genomic_DNA"/>
</dbReference>
<keyword evidence="1" id="KW-0732">Signal</keyword>
<gene>
    <name evidence="2" type="ORF">ACFL6M_05695</name>
</gene>
<comment type="caution">
    <text evidence="2">The sequence shown here is derived from an EMBL/GenBank/DDBJ whole genome shotgun (WGS) entry which is preliminary data.</text>
</comment>
<feature type="chain" id="PRO_5047066769" evidence="1">
    <location>
        <begin position="23"/>
        <end position="83"/>
    </location>
</feature>
<reference evidence="2 3" key="1">
    <citation type="submission" date="2024-09" db="EMBL/GenBank/DDBJ databases">
        <authorList>
            <person name="D'Angelo T."/>
        </authorList>
    </citation>
    <scope>NUCLEOTIDE SEQUENCE [LARGE SCALE GENOMIC DNA]</scope>
    <source>
        <strain evidence="2">SAG AM-320-E07</strain>
    </source>
</reference>
<protein>
    <submittedName>
        <fullName evidence="2">Uncharacterized protein</fullName>
    </submittedName>
</protein>
<organism evidence="2 3">
    <name type="scientific">Eiseniibacteriota bacterium</name>
    <dbReference type="NCBI Taxonomy" id="2212470"/>
    <lineage>
        <taxon>Bacteria</taxon>
        <taxon>Candidatus Eiseniibacteriota</taxon>
    </lineage>
</organism>
<evidence type="ECO:0000313" key="3">
    <source>
        <dbReference type="Proteomes" id="UP001593833"/>
    </source>
</evidence>
<dbReference type="Proteomes" id="UP001593833">
    <property type="component" value="Unassembled WGS sequence"/>
</dbReference>
<proteinExistence type="predicted"/>
<sequence length="83" mass="8922">MKPHLPTLVAFLAFAMIATALADGGETAPATAAVIVEQVIEVDGIQAAVRRFHEIKSDPQSTHVVDEGELNSLGYRFLYQGRA</sequence>
<name>A0ABV6YL59_UNCEI</name>